<comment type="caution">
    <text evidence="1">The sequence shown here is derived from an EMBL/GenBank/DDBJ whole genome shotgun (WGS) entry which is preliminary data.</text>
</comment>
<dbReference type="AlphaFoldDB" id="A0A2P5BCW4"/>
<evidence type="ECO:0000313" key="2">
    <source>
        <dbReference type="Proteomes" id="UP000237105"/>
    </source>
</evidence>
<dbReference type="EMBL" id="JXTB01000308">
    <property type="protein sequence ID" value="PON46625.1"/>
    <property type="molecule type" value="Genomic_DNA"/>
</dbReference>
<dbReference type="OrthoDB" id="2105857at2759"/>
<feature type="non-terminal residue" evidence="1">
    <location>
        <position position="83"/>
    </location>
</feature>
<organism evidence="1 2">
    <name type="scientific">Parasponia andersonii</name>
    <name type="common">Sponia andersonii</name>
    <dbReference type="NCBI Taxonomy" id="3476"/>
    <lineage>
        <taxon>Eukaryota</taxon>
        <taxon>Viridiplantae</taxon>
        <taxon>Streptophyta</taxon>
        <taxon>Embryophyta</taxon>
        <taxon>Tracheophyta</taxon>
        <taxon>Spermatophyta</taxon>
        <taxon>Magnoliopsida</taxon>
        <taxon>eudicotyledons</taxon>
        <taxon>Gunneridae</taxon>
        <taxon>Pentapetalae</taxon>
        <taxon>rosids</taxon>
        <taxon>fabids</taxon>
        <taxon>Rosales</taxon>
        <taxon>Cannabaceae</taxon>
        <taxon>Parasponia</taxon>
    </lineage>
</organism>
<reference evidence="2" key="1">
    <citation type="submission" date="2016-06" db="EMBL/GenBank/DDBJ databases">
        <title>Parallel loss of symbiosis genes in relatives of nitrogen-fixing non-legume Parasponia.</title>
        <authorList>
            <person name="Van Velzen R."/>
            <person name="Holmer R."/>
            <person name="Bu F."/>
            <person name="Rutten L."/>
            <person name="Van Zeijl A."/>
            <person name="Liu W."/>
            <person name="Santuari L."/>
            <person name="Cao Q."/>
            <person name="Sharma T."/>
            <person name="Shen D."/>
            <person name="Roswanjaya Y."/>
            <person name="Wardhani T."/>
            <person name="Kalhor M.S."/>
            <person name="Jansen J."/>
            <person name="Van den Hoogen J."/>
            <person name="Gungor B."/>
            <person name="Hartog M."/>
            <person name="Hontelez J."/>
            <person name="Verver J."/>
            <person name="Yang W.-C."/>
            <person name="Schijlen E."/>
            <person name="Repin R."/>
            <person name="Schilthuizen M."/>
            <person name="Schranz E."/>
            <person name="Heidstra R."/>
            <person name="Miyata K."/>
            <person name="Fedorova E."/>
            <person name="Kohlen W."/>
            <person name="Bisseling T."/>
            <person name="Smit S."/>
            <person name="Geurts R."/>
        </authorList>
    </citation>
    <scope>NUCLEOTIDE SEQUENCE [LARGE SCALE GENOMIC DNA]</scope>
    <source>
        <strain evidence="2">cv. WU1-14</strain>
    </source>
</reference>
<proteinExistence type="predicted"/>
<dbReference type="Proteomes" id="UP000237105">
    <property type="component" value="Unassembled WGS sequence"/>
</dbReference>
<gene>
    <name evidence="1" type="ORF">PanWU01x14_250550</name>
</gene>
<sequence length="83" mass="9385">MLVILWTVPVNASHYDSVSPVPAPSLSGDLQEAHVLQCLQKSRWWKDEYVYNSSYCTWPGITCDHAAHIIEIALIPPEDSYLN</sequence>
<protein>
    <recommendedName>
        <fullName evidence="3">LRR domain containing protein</fullName>
    </recommendedName>
</protein>
<accession>A0A2P5BCW4</accession>
<evidence type="ECO:0000313" key="1">
    <source>
        <dbReference type="EMBL" id="PON46625.1"/>
    </source>
</evidence>
<keyword evidence="2" id="KW-1185">Reference proteome</keyword>
<evidence type="ECO:0008006" key="3">
    <source>
        <dbReference type="Google" id="ProtNLM"/>
    </source>
</evidence>
<name>A0A2P5BCW4_PARAD</name>